<dbReference type="InterPro" id="IPR028299">
    <property type="entry name" value="ClpA/B_CS2"/>
</dbReference>
<dbReference type="Pfam" id="PF07724">
    <property type="entry name" value="AAA_2"/>
    <property type="match status" value="1"/>
</dbReference>
<feature type="domain" description="Clp ATPase C-terminal" evidence="9">
    <location>
        <begin position="659"/>
        <end position="747"/>
    </location>
</feature>
<feature type="domain" description="AAA+ ATPase" evidence="8">
    <location>
        <begin position="491"/>
        <end position="660"/>
    </location>
</feature>
<dbReference type="SUPFAM" id="SSF52540">
    <property type="entry name" value="P-loop containing nucleoside triphosphate hydrolases"/>
    <property type="match status" value="2"/>
</dbReference>
<dbReference type="InterPro" id="IPR050130">
    <property type="entry name" value="ClpA_ClpB"/>
</dbReference>
<dbReference type="GO" id="GO:0005524">
    <property type="term" value="F:ATP binding"/>
    <property type="evidence" value="ECO:0007669"/>
    <property type="project" value="UniProtKB-KW"/>
</dbReference>
<dbReference type="SMART" id="SM01086">
    <property type="entry name" value="ClpB_D2-small"/>
    <property type="match status" value="1"/>
</dbReference>
<dbReference type="InterPro" id="IPR019489">
    <property type="entry name" value="Clp_ATPase_C"/>
</dbReference>
<dbReference type="Gene3D" id="1.10.8.60">
    <property type="match status" value="1"/>
</dbReference>
<feature type="compositionally biased region" description="Basic and acidic residues" evidence="7">
    <location>
        <begin position="366"/>
        <end position="384"/>
    </location>
</feature>
<dbReference type="EMBL" id="HBGH01017396">
    <property type="protein sequence ID" value="CAD9237534.1"/>
    <property type="molecule type" value="Transcribed_RNA"/>
</dbReference>
<reference evidence="10" key="1">
    <citation type="submission" date="2021-01" db="EMBL/GenBank/DDBJ databases">
        <authorList>
            <person name="Corre E."/>
            <person name="Pelletier E."/>
            <person name="Niang G."/>
            <person name="Scheremetjew M."/>
            <person name="Finn R."/>
            <person name="Kale V."/>
            <person name="Holt S."/>
            <person name="Cochrane G."/>
            <person name="Meng A."/>
            <person name="Brown T."/>
            <person name="Cohen L."/>
        </authorList>
    </citation>
    <scope>NUCLEOTIDE SEQUENCE</scope>
    <source>
        <strain evidence="10">SAG 36.94</strain>
    </source>
</reference>
<gene>
    <name evidence="10" type="ORF">CCAE0312_LOCUS9633</name>
</gene>
<evidence type="ECO:0000256" key="7">
    <source>
        <dbReference type="SAM" id="MobiDB-lite"/>
    </source>
</evidence>
<feature type="region of interest" description="Disordered" evidence="7">
    <location>
        <begin position="366"/>
        <end position="389"/>
    </location>
</feature>
<keyword evidence="2" id="KW-0677">Repeat</keyword>
<evidence type="ECO:0000313" key="10">
    <source>
        <dbReference type="EMBL" id="CAD9237534.1"/>
    </source>
</evidence>
<dbReference type="PANTHER" id="PTHR11638:SF176">
    <property type="entry name" value="HEAT SHOCK PROTEIN 78, MITOCHONDRIAL"/>
    <property type="match status" value="1"/>
</dbReference>
<dbReference type="InterPro" id="IPR027417">
    <property type="entry name" value="P-loop_NTPase"/>
</dbReference>
<name>A0A7S1XH37_9RHOD</name>
<dbReference type="Pfam" id="PF00004">
    <property type="entry name" value="AAA"/>
    <property type="match status" value="1"/>
</dbReference>
<protein>
    <recommendedName>
        <fullName evidence="11">Clp R domain-containing protein</fullName>
    </recommendedName>
</protein>
<dbReference type="InterPro" id="IPR001270">
    <property type="entry name" value="ClpA/B"/>
</dbReference>
<evidence type="ECO:0000256" key="1">
    <source>
        <dbReference type="ARBA" id="ARBA00008675"/>
    </source>
</evidence>
<dbReference type="SMART" id="SM00382">
    <property type="entry name" value="AAA"/>
    <property type="match status" value="2"/>
</dbReference>
<dbReference type="PROSITE" id="PS00871">
    <property type="entry name" value="CLPAB_2"/>
    <property type="match status" value="1"/>
</dbReference>
<dbReference type="Gene3D" id="3.40.50.300">
    <property type="entry name" value="P-loop containing nucleotide triphosphate hydrolases"/>
    <property type="match status" value="3"/>
</dbReference>
<dbReference type="PROSITE" id="PS00870">
    <property type="entry name" value="CLPAB_1"/>
    <property type="match status" value="1"/>
</dbReference>
<dbReference type="InterPro" id="IPR003959">
    <property type="entry name" value="ATPase_AAA_core"/>
</dbReference>
<evidence type="ECO:0000259" key="8">
    <source>
        <dbReference type="SMART" id="SM00382"/>
    </source>
</evidence>
<dbReference type="GO" id="GO:0016887">
    <property type="term" value="F:ATP hydrolysis activity"/>
    <property type="evidence" value="ECO:0007669"/>
    <property type="project" value="InterPro"/>
</dbReference>
<accession>A0A7S1XH37</accession>
<evidence type="ECO:0000256" key="3">
    <source>
        <dbReference type="ARBA" id="ARBA00022741"/>
    </source>
</evidence>
<dbReference type="CDD" id="cd00009">
    <property type="entry name" value="AAA"/>
    <property type="match status" value="1"/>
</dbReference>
<evidence type="ECO:0008006" key="11">
    <source>
        <dbReference type="Google" id="ProtNLM"/>
    </source>
</evidence>
<evidence type="ECO:0000256" key="5">
    <source>
        <dbReference type="ARBA" id="ARBA00023186"/>
    </source>
</evidence>
<proteinExistence type="inferred from homology"/>
<evidence type="ECO:0000256" key="6">
    <source>
        <dbReference type="RuleBase" id="RU004432"/>
    </source>
</evidence>
<feature type="domain" description="AAA+ ATPase" evidence="8">
    <location>
        <begin position="92"/>
        <end position="238"/>
    </location>
</feature>
<dbReference type="AlphaFoldDB" id="A0A7S1XH37"/>
<dbReference type="InterPro" id="IPR003593">
    <property type="entry name" value="AAA+_ATPase"/>
</dbReference>
<dbReference type="Pfam" id="PF10431">
    <property type="entry name" value="ClpB_D2-small"/>
    <property type="match status" value="1"/>
</dbReference>
<dbReference type="GO" id="GO:0005737">
    <property type="term" value="C:cytoplasm"/>
    <property type="evidence" value="ECO:0007669"/>
    <property type="project" value="TreeGrafter"/>
</dbReference>
<organism evidence="10">
    <name type="scientific">Compsopogon caeruleus</name>
    <dbReference type="NCBI Taxonomy" id="31354"/>
    <lineage>
        <taxon>Eukaryota</taxon>
        <taxon>Rhodophyta</taxon>
        <taxon>Compsopogonophyceae</taxon>
        <taxon>Compsopogonales</taxon>
        <taxon>Compsopogonaceae</taxon>
        <taxon>Compsopogon</taxon>
    </lineage>
</organism>
<dbReference type="InterPro" id="IPR018368">
    <property type="entry name" value="ClpA/B_CS1"/>
</dbReference>
<dbReference type="Pfam" id="PF17871">
    <property type="entry name" value="AAA_lid_9"/>
    <property type="match status" value="1"/>
</dbReference>
<keyword evidence="4 6" id="KW-0067">ATP-binding</keyword>
<dbReference type="FunFam" id="3.40.50.300:FF:000120">
    <property type="entry name" value="ATP-dependent chaperone ClpB"/>
    <property type="match status" value="1"/>
</dbReference>
<dbReference type="PRINTS" id="PR00300">
    <property type="entry name" value="CLPPROTEASEA"/>
</dbReference>
<sequence length="755" mass="84133">MIASLRGRGWGVFPSIPYGVGRDVPWLVRYCASSAAAAGSSPWVSPRAMPMGDALLKYGNNLTERAEKGQLDPVIGRDEEIRRTIQILSRRTKNNPVLLGEPGVGKTAIAEGLAQRISVGDVPDSVKSKRVVALDMGALVAGAKYRGEFEERLKAVLRDVHDAQGAVILFIDELHTLVGTGATGESGVDASNLLKPALARGELRCLGATTFMEYRKYIEKDPALARRFQPVIIPEPSVPDTISILRGLSPKYELHHGGVRIADRALVAAATLAKRYITERKLPDSAIDLVDEAAARLKMQQESKPEEIDDLDRKIMSLRIEAEALRKETDVGSKERLASAEREIHELEESRNLLQKQWESEREELRQVKSDTESLEAARRELDTSQRQGNWERSSELKYSIIPSLEEKTKARDDRKLSSLLGDTVTEDDIARVVSKATGVPVQRLLTGEKHRLLDMEATLRRRVAGQDEALAAVSRIVRLSRAGLQSEDRPIGSFLFLGPTGVGKTELAKTLAEFLFDDEKAMVRLDMSEYSEKHSVSRLVGAPPGYVGYEEGGQLTEAVRRRNYALILLDEFEKAHPAISTVLLQLLDDGRLTDGQGRLVDFRNTIVIMTSNLGAFTLVENSHLRPEEQKEMVMNEVRAHFAPEFLNRLDEIVHFNRLSREAMKGVVHVALEKTRKSLEKRNLTLQVTDEAVDLLCEMGYDPAYGARPLRRVIQHHIFEPLSRKVLEGTVREGQVIVLGKESPEAFSMEVIDHH</sequence>
<dbReference type="PANTHER" id="PTHR11638">
    <property type="entry name" value="ATP-DEPENDENT CLP PROTEASE"/>
    <property type="match status" value="1"/>
</dbReference>
<evidence type="ECO:0000259" key="9">
    <source>
        <dbReference type="SMART" id="SM01086"/>
    </source>
</evidence>
<evidence type="ECO:0000256" key="4">
    <source>
        <dbReference type="ARBA" id="ARBA00022840"/>
    </source>
</evidence>
<dbReference type="GO" id="GO:0034605">
    <property type="term" value="P:cellular response to heat"/>
    <property type="evidence" value="ECO:0007669"/>
    <property type="project" value="TreeGrafter"/>
</dbReference>
<keyword evidence="5 6" id="KW-0143">Chaperone</keyword>
<evidence type="ECO:0000256" key="2">
    <source>
        <dbReference type="ARBA" id="ARBA00022737"/>
    </source>
</evidence>
<dbReference type="FunFam" id="3.40.50.300:FF:000010">
    <property type="entry name" value="Chaperone clpB 1, putative"/>
    <property type="match status" value="1"/>
</dbReference>
<keyword evidence="3 6" id="KW-0547">Nucleotide-binding</keyword>
<dbReference type="FunFam" id="3.40.50.300:FF:000025">
    <property type="entry name" value="ATP-dependent Clp protease subunit"/>
    <property type="match status" value="1"/>
</dbReference>
<dbReference type="InterPro" id="IPR041546">
    <property type="entry name" value="ClpA/ClpB_AAA_lid"/>
</dbReference>
<dbReference type="CDD" id="cd19499">
    <property type="entry name" value="RecA-like_ClpB_Hsp104-like"/>
    <property type="match status" value="1"/>
</dbReference>
<comment type="similarity">
    <text evidence="1 6">Belongs to the ClpA/ClpB family.</text>
</comment>